<evidence type="ECO:0000259" key="4">
    <source>
        <dbReference type="PROSITE" id="PS52004"/>
    </source>
</evidence>
<keyword evidence="6" id="KW-1185">Reference proteome</keyword>
<dbReference type="PANTHER" id="PTHR11712:SF320">
    <property type="entry name" value="BETA-KETOACYL SYNTHASE"/>
    <property type="match status" value="1"/>
</dbReference>
<dbReference type="InterPro" id="IPR014031">
    <property type="entry name" value="Ketoacyl_synth_C"/>
</dbReference>
<dbReference type="InterPro" id="IPR018201">
    <property type="entry name" value="Ketoacyl_synth_AS"/>
</dbReference>
<dbReference type="PROSITE" id="PS00606">
    <property type="entry name" value="KS3_1"/>
    <property type="match status" value="1"/>
</dbReference>
<comment type="caution">
    <text evidence="5">The sequence shown here is derived from an EMBL/GenBank/DDBJ whole genome shotgun (WGS) entry which is preliminary data.</text>
</comment>
<evidence type="ECO:0000313" key="5">
    <source>
        <dbReference type="EMBL" id="MBL3656836.1"/>
    </source>
</evidence>
<dbReference type="SUPFAM" id="SSF53901">
    <property type="entry name" value="Thiolase-like"/>
    <property type="match status" value="1"/>
</dbReference>
<evidence type="ECO:0000256" key="1">
    <source>
        <dbReference type="ARBA" id="ARBA00008467"/>
    </source>
</evidence>
<reference evidence="5" key="1">
    <citation type="submission" date="2021-01" db="EMBL/GenBank/DDBJ databases">
        <title>Fulvivirga kasyanovii gen. nov., sp nov., a novel member of the phylum Bacteroidetes isolated from seawater in a mussel farm.</title>
        <authorList>
            <person name="Zhao L.-H."/>
            <person name="Wang Z.-J."/>
        </authorList>
    </citation>
    <scope>NUCLEOTIDE SEQUENCE</scope>
    <source>
        <strain evidence="5">2943</strain>
    </source>
</reference>
<feature type="domain" description="Ketosynthase family 3 (KS3)" evidence="4">
    <location>
        <begin position="1"/>
        <end position="396"/>
    </location>
</feature>
<gene>
    <name evidence="5" type="ORF">JL102_11885</name>
</gene>
<dbReference type="Pfam" id="PF00109">
    <property type="entry name" value="ketoacyl-synt"/>
    <property type="match status" value="1"/>
</dbReference>
<dbReference type="RefSeq" id="WP_202244633.1">
    <property type="nucleotide sequence ID" value="NZ_JAESIY010000006.1"/>
</dbReference>
<evidence type="ECO:0000256" key="2">
    <source>
        <dbReference type="ARBA" id="ARBA00022679"/>
    </source>
</evidence>
<dbReference type="PANTHER" id="PTHR11712">
    <property type="entry name" value="POLYKETIDE SYNTHASE-RELATED"/>
    <property type="match status" value="1"/>
</dbReference>
<dbReference type="InterPro" id="IPR020841">
    <property type="entry name" value="PKS_Beta-ketoAc_synthase_dom"/>
</dbReference>
<dbReference type="InterPro" id="IPR014030">
    <property type="entry name" value="Ketoacyl_synth_N"/>
</dbReference>
<proteinExistence type="inferred from homology"/>
<dbReference type="PROSITE" id="PS52004">
    <property type="entry name" value="KS3_2"/>
    <property type="match status" value="1"/>
</dbReference>
<dbReference type="AlphaFoldDB" id="A0A937F835"/>
<dbReference type="CDD" id="cd00834">
    <property type="entry name" value="KAS_I_II"/>
    <property type="match status" value="1"/>
</dbReference>
<dbReference type="InterPro" id="IPR016039">
    <property type="entry name" value="Thiolase-like"/>
</dbReference>
<keyword evidence="2 3" id="KW-0808">Transferase</keyword>
<sequence>MSKVYITGFGIVSSLGVGVELNLASLKGFKSGISMPSFLQTSHKELPVGELKFSNEELGEKLRIKKCQSVSRTALLGLLAAEEALEMASLQESDLKRAALINGTSVGGMDVSELAYPSVLNNSLKEYRNAFENHDCGAISQYMARHLKIHGHIETISTACSSSANSIMNAGRLIRAGMADKVLAGGTDALSIFTLNGFGALKILDPQHCKPFDATRKGLNLGEGAAFLVLESERSVEERGAPVLGELVGYGNCNDAYHQTASSPDGLGAYLAMGKALKIANLLPQEVDYINAHGTGTQNNDMSESKAIKKLFSDDIPVYSSTKAYTGHALGAAGAIEAVYSLLSIREQVVFPNLNVEAPMDILPDPITKVQPAKIQKVLSNSLGFGGNSTSLIFSSAS</sequence>
<dbReference type="Gene3D" id="3.40.47.10">
    <property type="match status" value="1"/>
</dbReference>
<dbReference type="EMBL" id="JAESIY010000006">
    <property type="protein sequence ID" value="MBL3656836.1"/>
    <property type="molecule type" value="Genomic_DNA"/>
</dbReference>
<dbReference type="GO" id="GO:0004315">
    <property type="term" value="F:3-oxoacyl-[acyl-carrier-protein] synthase activity"/>
    <property type="evidence" value="ECO:0007669"/>
    <property type="project" value="InterPro"/>
</dbReference>
<dbReference type="InterPro" id="IPR000794">
    <property type="entry name" value="Beta-ketoacyl_synthase"/>
</dbReference>
<dbReference type="GO" id="GO:0005829">
    <property type="term" value="C:cytosol"/>
    <property type="evidence" value="ECO:0007669"/>
    <property type="project" value="TreeGrafter"/>
</dbReference>
<name>A0A937F835_9BACT</name>
<accession>A0A937F835</accession>
<dbReference type="SMART" id="SM00825">
    <property type="entry name" value="PKS_KS"/>
    <property type="match status" value="1"/>
</dbReference>
<dbReference type="Pfam" id="PF02801">
    <property type="entry name" value="Ketoacyl-synt_C"/>
    <property type="match status" value="1"/>
</dbReference>
<evidence type="ECO:0000313" key="6">
    <source>
        <dbReference type="Proteomes" id="UP000659388"/>
    </source>
</evidence>
<organism evidence="5 6">
    <name type="scientific">Fulvivirga sediminis</name>
    <dbReference type="NCBI Taxonomy" id="2803949"/>
    <lineage>
        <taxon>Bacteria</taxon>
        <taxon>Pseudomonadati</taxon>
        <taxon>Bacteroidota</taxon>
        <taxon>Cytophagia</taxon>
        <taxon>Cytophagales</taxon>
        <taxon>Fulvivirgaceae</taxon>
        <taxon>Fulvivirga</taxon>
    </lineage>
</organism>
<evidence type="ECO:0000256" key="3">
    <source>
        <dbReference type="RuleBase" id="RU003694"/>
    </source>
</evidence>
<dbReference type="GO" id="GO:0006633">
    <property type="term" value="P:fatty acid biosynthetic process"/>
    <property type="evidence" value="ECO:0007669"/>
    <property type="project" value="InterPro"/>
</dbReference>
<dbReference type="Proteomes" id="UP000659388">
    <property type="component" value="Unassembled WGS sequence"/>
</dbReference>
<protein>
    <submittedName>
        <fullName evidence="5">Beta-ketoacyl-[acyl-carrier-protein] synthase family protein</fullName>
    </submittedName>
</protein>
<comment type="similarity">
    <text evidence="1 3">Belongs to the thiolase-like superfamily. Beta-ketoacyl-ACP synthases family.</text>
</comment>